<evidence type="ECO:0000256" key="3">
    <source>
        <dbReference type="ARBA" id="ARBA00022692"/>
    </source>
</evidence>
<dbReference type="InterPro" id="IPR011066">
    <property type="entry name" value="MscS_channel_C_sf"/>
</dbReference>
<comment type="subcellular location">
    <subcellularLocation>
        <location evidence="1">Cell membrane</location>
        <topology evidence="1">Multi-pass membrane protein</topology>
    </subcellularLocation>
</comment>
<comment type="caution">
    <text evidence="8">The sequence shown here is derived from an EMBL/GenBank/DDBJ whole genome shotgun (WGS) entry which is preliminary data.</text>
</comment>
<evidence type="ECO:0000256" key="5">
    <source>
        <dbReference type="ARBA" id="ARBA00023136"/>
    </source>
</evidence>
<dbReference type="InterPro" id="IPR010920">
    <property type="entry name" value="LSM_dom_sf"/>
</dbReference>
<dbReference type="InterPro" id="IPR023408">
    <property type="entry name" value="MscS_beta-dom_sf"/>
</dbReference>
<evidence type="ECO:0000313" key="8">
    <source>
        <dbReference type="EMBL" id="MFC7200213.1"/>
    </source>
</evidence>
<dbReference type="SUPFAM" id="SSF50182">
    <property type="entry name" value="Sm-like ribonucleoproteins"/>
    <property type="match status" value="1"/>
</dbReference>
<dbReference type="Gene3D" id="2.30.30.60">
    <property type="match status" value="1"/>
</dbReference>
<dbReference type="PANTHER" id="PTHR30566:SF5">
    <property type="entry name" value="MECHANOSENSITIVE ION CHANNEL PROTEIN 1, MITOCHONDRIAL-RELATED"/>
    <property type="match status" value="1"/>
</dbReference>
<evidence type="ECO:0000256" key="4">
    <source>
        <dbReference type="ARBA" id="ARBA00022989"/>
    </source>
</evidence>
<dbReference type="EMBL" id="JBHTAR010000011">
    <property type="protein sequence ID" value="MFC7200213.1"/>
    <property type="molecule type" value="Genomic_DNA"/>
</dbReference>
<dbReference type="GO" id="GO:0005886">
    <property type="term" value="C:plasma membrane"/>
    <property type="evidence" value="ECO:0007669"/>
    <property type="project" value="UniProtKB-SubCell"/>
</dbReference>
<organism evidence="8 9">
    <name type="scientific">Halospeciosus flavus</name>
    <dbReference type="NCBI Taxonomy" id="3032283"/>
    <lineage>
        <taxon>Archaea</taxon>
        <taxon>Methanobacteriati</taxon>
        <taxon>Methanobacteriota</taxon>
        <taxon>Stenosarchaea group</taxon>
        <taxon>Halobacteria</taxon>
        <taxon>Halobacteriales</taxon>
        <taxon>Halobacteriaceae</taxon>
        <taxon>Halospeciosus</taxon>
    </lineage>
</organism>
<evidence type="ECO:0000313" key="9">
    <source>
        <dbReference type="Proteomes" id="UP001596447"/>
    </source>
</evidence>
<keyword evidence="4 6" id="KW-1133">Transmembrane helix</keyword>
<dbReference type="Gene3D" id="3.30.70.100">
    <property type="match status" value="1"/>
</dbReference>
<feature type="transmembrane region" description="Helical" evidence="6">
    <location>
        <begin position="104"/>
        <end position="132"/>
    </location>
</feature>
<dbReference type="InterPro" id="IPR006685">
    <property type="entry name" value="MscS_channel_2nd"/>
</dbReference>
<protein>
    <submittedName>
        <fullName evidence="8">Mechanosensitive ion channel family protein</fullName>
    </submittedName>
</protein>
<dbReference type="PANTHER" id="PTHR30566">
    <property type="entry name" value="YNAI-RELATED MECHANOSENSITIVE ION CHANNEL"/>
    <property type="match status" value="1"/>
</dbReference>
<evidence type="ECO:0000256" key="2">
    <source>
        <dbReference type="ARBA" id="ARBA00022475"/>
    </source>
</evidence>
<name>A0ABD5Z5C1_9EURY</name>
<keyword evidence="3 6" id="KW-0812">Transmembrane</keyword>
<dbReference type="SUPFAM" id="SSF82689">
    <property type="entry name" value="Mechanosensitive channel protein MscS (YggB), C-terminal domain"/>
    <property type="match status" value="1"/>
</dbReference>
<feature type="transmembrane region" description="Helical" evidence="6">
    <location>
        <begin position="77"/>
        <end position="98"/>
    </location>
</feature>
<dbReference type="Pfam" id="PF00924">
    <property type="entry name" value="MS_channel_2nd"/>
    <property type="match status" value="1"/>
</dbReference>
<keyword evidence="9" id="KW-1185">Reference proteome</keyword>
<dbReference type="Proteomes" id="UP001596447">
    <property type="component" value="Unassembled WGS sequence"/>
</dbReference>
<dbReference type="RefSeq" id="WP_279527001.1">
    <property type="nucleotide sequence ID" value="NZ_CP122312.1"/>
</dbReference>
<accession>A0ABD5Z5C1</accession>
<reference evidence="8 9" key="1">
    <citation type="journal article" date="2019" name="Int. J. Syst. Evol. Microbiol.">
        <title>The Global Catalogue of Microorganisms (GCM) 10K type strain sequencing project: providing services to taxonomists for standard genome sequencing and annotation.</title>
        <authorList>
            <consortium name="The Broad Institute Genomics Platform"/>
            <consortium name="The Broad Institute Genome Sequencing Center for Infectious Disease"/>
            <person name="Wu L."/>
            <person name="Ma J."/>
        </authorList>
    </citation>
    <scope>NUCLEOTIDE SEQUENCE [LARGE SCALE GENOMIC DNA]</scope>
    <source>
        <strain evidence="8 9">XZGYJ-43</strain>
    </source>
</reference>
<evidence type="ECO:0000256" key="6">
    <source>
        <dbReference type="SAM" id="Phobius"/>
    </source>
</evidence>
<dbReference type="AlphaFoldDB" id="A0ABD5Z5C1"/>
<sequence length="315" mass="35114">MTRGYLSILVALVCAVLAAVSASATLPGPIVYGFTPSELTSKALAGVAVVLAAYGTYVLVTGLALSRTMDKRRRHKVQSVLQLVFVVLATVGVLGVFTQQWVPALVSLGVVGFAATFALQQPLLSLFGWVYIMTKQPYEVGDRIAIEGNKGDVVDVDFLVTTLWEINGELVSSNQPSGRHVTVPNSAVLSANVVNFSRDEFPYVWNEISFQVAYETDLEFTKELFRETAAEYLGDEMAAAVERYREQLEETPVELEVNERPSVNVKQEESWVELRLRYLTRPRRGQQVKNELYARVLDRANEHPEQVKFPVSRNR</sequence>
<gene>
    <name evidence="8" type="ORF">ACFQJ9_12465</name>
</gene>
<feature type="transmembrane region" description="Helical" evidence="6">
    <location>
        <begin position="46"/>
        <end position="65"/>
    </location>
</feature>
<feature type="domain" description="Mechanosensitive ion channel MscS" evidence="7">
    <location>
        <begin position="123"/>
        <end position="198"/>
    </location>
</feature>
<keyword evidence="2" id="KW-1003">Cell membrane</keyword>
<proteinExistence type="predicted"/>
<evidence type="ECO:0000256" key="1">
    <source>
        <dbReference type="ARBA" id="ARBA00004651"/>
    </source>
</evidence>
<keyword evidence="5 6" id="KW-0472">Membrane</keyword>
<evidence type="ECO:0000259" key="7">
    <source>
        <dbReference type="Pfam" id="PF00924"/>
    </source>
</evidence>